<comment type="subcellular location">
    <subcellularLocation>
        <location evidence="1">Membrane</location>
    </subcellularLocation>
</comment>
<feature type="transmembrane region" description="Helical" evidence="5">
    <location>
        <begin position="12"/>
        <end position="32"/>
    </location>
</feature>
<feature type="transmembrane region" description="Helical" evidence="5">
    <location>
        <begin position="90"/>
        <end position="114"/>
    </location>
</feature>
<feature type="transmembrane region" description="Helical" evidence="5">
    <location>
        <begin position="126"/>
        <end position="147"/>
    </location>
</feature>
<evidence type="ECO:0000313" key="8">
    <source>
        <dbReference type="Proteomes" id="UP000239589"/>
    </source>
</evidence>
<evidence type="ECO:0000259" key="6">
    <source>
        <dbReference type="Pfam" id="PF04116"/>
    </source>
</evidence>
<keyword evidence="4 5" id="KW-0472">Membrane</keyword>
<dbReference type="Pfam" id="PF04116">
    <property type="entry name" value="FA_hydroxylase"/>
    <property type="match status" value="1"/>
</dbReference>
<evidence type="ECO:0000313" key="7">
    <source>
        <dbReference type="EMBL" id="PPJ63526.1"/>
    </source>
</evidence>
<dbReference type="GO" id="GO:0005506">
    <property type="term" value="F:iron ion binding"/>
    <property type="evidence" value="ECO:0007669"/>
    <property type="project" value="InterPro"/>
</dbReference>
<dbReference type="InterPro" id="IPR006694">
    <property type="entry name" value="Fatty_acid_hydroxylase"/>
</dbReference>
<proteinExistence type="predicted"/>
<dbReference type="AlphaFoldDB" id="A0A2S6CUX2"/>
<dbReference type="GO" id="GO:0008610">
    <property type="term" value="P:lipid biosynthetic process"/>
    <property type="evidence" value="ECO:0007669"/>
    <property type="project" value="InterPro"/>
</dbReference>
<protein>
    <submittedName>
        <fullName evidence="7">Desaturase</fullName>
    </submittedName>
</protein>
<gene>
    <name evidence="7" type="ORF">CUN59_09685</name>
</gene>
<dbReference type="GO" id="GO:0016020">
    <property type="term" value="C:membrane"/>
    <property type="evidence" value="ECO:0007669"/>
    <property type="project" value="UniProtKB-SubCell"/>
</dbReference>
<sequence length="286" mass="32936">MQKLLNFCLEMEFYLKIALSCTIAQQLFFLLLNKLKLNLIIQVLLYWLVGTISFYAIGIFIEKLIKSDDSLTKKLTVRVKKVKKQSFPNFTLKGIITGEIKALITALIIIYLAPEVHRGNGLILNMGWFFMRIVAADFCFYVAHRLFHTKLFLKIHLKHHEFHDTSSFVAGHKSLIEYIIVTMTDVLPIFIFGYDITQLCAWTLIGNIYNLEGHSSLSVFFIPSNFHDLHHTSFHGNYGIHSFWDRVFKTLNPINKKTGIMFPANSIESKLNSLSSELNIIKSVNK</sequence>
<evidence type="ECO:0000256" key="4">
    <source>
        <dbReference type="ARBA" id="ARBA00023136"/>
    </source>
</evidence>
<dbReference type="GO" id="GO:0016491">
    <property type="term" value="F:oxidoreductase activity"/>
    <property type="evidence" value="ECO:0007669"/>
    <property type="project" value="InterPro"/>
</dbReference>
<keyword evidence="2 5" id="KW-0812">Transmembrane</keyword>
<dbReference type="EMBL" id="PGEM01000065">
    <property type="protein sequence ID" value="PPJ63526.1"/>
    <property type="molecule type" value="Genomic_DNA"/>
</dbReference>
<name>A0A2S6CUX2_9CYAN</name>
<feature type="domain" description="Fatty acid hydroxylase" evidence="6">
    <location>
        <begin position="131"/>
        <end position="250"/>
    </location>
</feature>
<evidence type="ECO:0000256" key="3">
    <source>
        <dbReference type="ARBA" id="ARBA00022989"/>
    </source>
</evidence>
<dbReference type="Proteomes" id="UP000239589">
    <property type="component" value="Unassembled WGS sequence"/>
</dbReference>
<accession>A0A2S6CUX2</accession>
<organism evidence="7 8">
    <name type="scientific">Cuspidothrix issatschenkoi CHARLIE-1</name>
    <dbReference type="NCBI Taxonomy" id="2052836"/>
    <lineage>
        <taxon>Bacteria</taxon>
        <taxon>Bacillati</taxon>
        <taxon>Cyanobacteriota</taxon>
        <taxon>Cyanophyceae</taxon>
        <taxon>Nostocales</taxon>
        <taxon>Aphanizomenonaceae</taxon>
        <taxon>Cuspidothrix</taxon>
    </lineage>
</organism>
<reference evidence="7 8" key="1">
    <citation type="submission" date="2018-02" db="EMBL/GenBank/DDBJ databases">
        <title>Discovery of a pederin family compound in a non-symbiotic bloom-forming cyanobacterium.</title>
        <authorList>
            <person name="Kust A."/>
            <person name="Mares J."/>
            <person name="Jokela J."/>
            <person name="Urajova P."/>
            <person name="Hajek J."/>
            <person name="Saurav K."/>
            <person name="Voracova K."/>
            <person name="Fewer D.P."/>
            <person name="Haapaniemi E."/>
            <person name="Permi P."/>
            <person name="Rehakova K."/>
            <person name="Sivonen K."/>
            <person name="Hrouzek P."/>
        </authorList>
    </citation>
    <scope>NUCLEOTIDE SEQUENCE [LARGE SCALE GENOMIC DNA]</scope>
    <source>
        <strain evidence="7 8">CHARLIE-1</strain>
    </source>
</reference>
<evidence type="ECO:0000256" key="1">
    <source>
        <dbReference type="ARBA" id="ARBA00004370"/>
    </source>
</evidence>
<evidence type="ECO:0000256" key="2">
    <source>
        <dbReference type="ARBA" id="ARBA00022692"/>
    </source>
</evidence>
<dbReference type="InterPro" id="IPR050307">
    <property type="entry name" value="Sterol_Desaturase_Related"/>
</dbReference>
<keyword evidence="3 5" id="KW-1133">Transmembrane helix</keyword>
<comment type="caution">
    <text evidence="7">The sequence shown here is derived from an EMBL/GenBank/DDBJ whole genome shotgun (WGS) entry which is preliminary data.</text>
</comment>
<dbReference type="OrthoDB" id="9770329at2"/>
<dbReference type="RefSeq" id="WP_104387655.1">
    <property type="nucleotide sequence ID" value="NZ_PGEM01000065.1"/>
</dbReference>
<dbReference type="PANTHER" id="PTHR11863">
    <property type="entry name" value="STEROL DESATURASE"/>
    <property type="match status" value="1"/>
</dbReference>
<keyword evidence="8" id="KW-1185">Reference proteome</keyword>
<feature type="transmembrane region" description="Helical" evidence="5">
    <location>
        <begin position="44"/>
        <end position="65"/>
    </location>
</feature>
<evidence type="ECO:0000256" key="5">
    <source>
        <dbReference type="SAM" id="Phobius"/>
    </source>
</evidence>